<reference evidence="3" key="1">
    <citation type="journal article" date="2018" name="Nat. Microbiol.">
        <title>Leveraging single-cell genomics to expand the fungal tree of life.</title>
        <authorList>
            <person name="Ahrendt S.R."/>
            <person name="Quandt C.A."/>
            <person name="Ciobanu D."/>
            <person name="Clum A."/>
            <person name="Salamov A."/>
            <person name="Andreopoulos B."/>
            <person name="Cheng J.F."/>
            <person name="Woyke T."/>
            <person name="Pelin A."/>
            <person name="Henrissat B."/>
            <person name="Reynolds N.K."/>
            <person name="Benny G.L."/>
            <person name="Smith M.E."/>
            <person name="James T.Y."/>
            <person name="Grigoriev I.V."/>
        </authorList>
    </citation>
    <scope>NUCLEOTIDE SEQUENCE [LARGE SCALE GENOMIC DNA]</scope>
</reference>
<evidence type="ECO:0000256" key="1">
    <source>
        <dbReference type="SAM" id="MobiDB-lite"/>
    </source>
</evidence>
<proteinExistence type="predicted"/>
<feature type="region of interest" description="Disordered" evidence="1">
    <location>
        <begin position="1"/>
        <end position="30"/>
    </location>
</feature>
<organism evidence="2 3">
    <name type="scientific">Blyttiomyces helicus</name>
    <dbReference type="NCBI Taxonomy" id="388810"/>
    <lineage>
        <taxon>Eukaryota</taxon>
        <taxon>Fungi</taxon>
        <taxon>Fungi incertae sedis</taxon>
        <taxon>Chytridiomycota</taxon>
        <taxon>Chytridiomycota incertae sedis</taxon>
        <taxon>Chytridiomycetes</taxon>
        <taxon>Chytridiomycetes incertae sedis</taxon>
        <taxon>Blyttiomyces</taxon>
    </lineage>
</organism>
<dbReference type="EMBL" id="ML000844">
    <property type="protein sequence ID" value="RKO83784.1"/>
    <property type="molecule type" value="Genomic_DNA"/>
</dbReference>
<evidence type="ECO:0008006" key="4">
    <source>
        <dbReference type="Google" id="ProtNLM"/>
    </source>
</evidence>
<dbReference type="AlphaFoldDB" id="A0A4P9VVT4"/>
<accession>A0A4P9VVT4</accession>
<name>A0A4P9VVT4_9FUNG</name>
<dbReference type="InterPro" id="IPR032675">
    <property type="entry name" value="LRR_dom_sf"/>
</dbReference>
<gene>
    <name evidence="2" type="ORF">BDK51DRAFT_38590</name>
</gene>
<evidence type="ECO:0000313" key="2">
    <source>
        <dbReference type="EMBL" id="RKO83784.1"/>
    </source>
</evidence>
<dbReference type="SUPFAM" id="SSF52047">
    <property type="entry name" value="RNI-like"/>
    <property type="match status" value="1"/>
</dbReference>
<evidence type="ECO:0000313" key="3">
    <source>
        <dbReference type="Proteomes" id="UP000269721"/>
    </source>
</evidence>
<keyword evidence="3" id="KW-1185">Reference proteome</keyword>
<dbReference type="Proteomes" id="UP000269721">
    <property type="component" value="Unassembled WGS sequence"/>
</dbReference>
<dbReference type="Gene3D" id="3.80.10.10">
    <property type="entry name" value="Ribonuclease Inhibitor"/>
    <property type="match status" value="1"/>
</dbReference>
<protein>
    <recommendedName>
        <fullName evidence="4">F-box domain-containing protein</fullName>
    </recommendedName>
</protein>
<sequence>MTQPSITPYSHPDPPHAPAGHVAPTSPPIPGSTMPDLLRDLFRSTRGWTGAERRRNLSQFMLVCKLWFNPAAEALWESPYVVGAERSWAATLLKCLQSMNSAFQFGAFARHLHLLLPVRWPEPYGQTLRSMRCPNLRSLKIELEDADFTCSLELLAVIFKACPLLVAIDVVSMFIFPPESRSWEAELAMQLRRGISRLRLLRIHVKNPPTGALRHINESISPALEQWHADGPLDSQILAVAQAPNLKRVTFGTFSDSAVILLHTPALRSVRLPDRIEGFAAFFPSLLAACPLLDQLDLARNEVDGDGFDALGKHQPLELLRAREGSNDLPIEAVAEYLTRRGSRLRRLTLPMRYSPWNDHIADVLVASAPRLAIADFGWGFVSRRSIQNMIDALPDLAVVAARLDSGPFIGSGRQIRVGLMSQAEGDRLMEPKGLDGLDLAGVGAL</sequence>